<keyword evidence="2" id="KW-1185">Reference proteome</keyword>
<sequence>KLPPHFSYKSALVLLPPASLHPPIEDLRRKHDRNFHRWPPHINLIYPFLNQPSTSPETITPRIRDALCRITPIELRLTSAKHFLHSKSSATVWLNPEECQNLQANLQAAFSECDADQRGFTPHLSVGQARS</sequence>
<dbReference type="Pfam" id="PF13563">
    <property type="entry name" value="2_5_RNA_ligase2"/>
    <property type="match status" value="1"/>
</dbReference>
<protein>
    <recommendedName>
        <fullName evidence="3">2'-5' RNA ligase family protein</fullName>
    </recommendedName>
</protein>
<feature type="non-terminal residue" evidence="1">
    <location>
        <position position="131"/>
    </location>
</feature>
<evidence type="ECO:0000313" key="1">
    <source>
        <dbReference type="EMBL" id="KAF2092392.1"/>
    </source>
</evidence>
<gene>
    <name evidence="1" type="ORF">NA57DRAFT_23404</name>
</gene>
<comment type="caution">
    <text evidence="1">The sequence shown here is derived from an EMBL/GenBank/DDBJ whole genome shotgun (WGS) entry which is preliminary data.</text>
</comment>
<name>A0A9P4I3A0_9PEZI</name>
<dbReference type="SUPFAM" id="SSF55144">
    <property type="entry name" value="LigT-like"/>
    <property type="match status" value="1"/>
</dbReference>
<reference evidence="1" key="1">
    <citation type="journal article" date="2020" name="Stud. Mycol.">
        <title>101 Dothideomycetes genomes: a test case for predicting lifestyles and emergence of pathogens.</title>
        <authorList>
            <person name="Haridas S."/>
            <person name="Albert R."/>
            <person name="Binder M."/>
            <person name="Bloem J."/>
            <person name="Labutti K."/>
            <person name="Salamov A."/>
            <person name="Andreopoulos B."/>
            <person name="Baker S."/>
            <person name="Barry K."/>
            <person name="Bills G."/>
            <person name="Bluhm B."/>
            <person name="Cannon C."/>
            <person name="Castanera R."/>
            <person name="Culley D."/>
            <person name="Daum C."/>
            <person name="Ezra D."/>
            <person name="Gonzalez J."/>
            <person name="Henrissat B."/>
            <person name="Kuo A."/>
            <person name="Liang C."/>
            <person name="Lipzen A."/>
            <person name="Lutzoni F."/>
            <person name="Magnuson J."/>
            <person name="Mondo S."/>
            <person name="Nolan M."/>
            <person name="Ohm R."/>
            <person name="Pangilinan J."/>
            <person name="Park H.-J."/>
            <person name="Ramirez L."/>
            <person name="Alfaro M."/>
            <person name="Sun H."/>
            <person name="Tritt A."/>
            <person name="Yoshinaga Y."/>
            <person name="Zwiers L.-H."/>
            <person name="Turgeon B."/>
            <person name="Goodwin S."/>
            <person name="Spatafora J."/>
            <person name="Crous P."/>
            <person name="Grigoriev I."/>
        </authorList>
    </citation>
    <scope>NUCLEOTIDE SEQUENCE</scope>
    <source>
        <strain evidence="1">CBS 133067</strain>
    </source>
</reference>
<evidence type="ECO:0008006" key="3">
    <source>
        <dbReference type="Google" id="ProtNLM"/>
    </source>
</evidence>
<dbReference type="OrthoDB" id="10263155at2759"/>
<dbReference type="Gene3D" id="3.90.1140.10">
    <property type="entry name" value="Cyclic phosphodiesterase"/>
    <property type="match status" value="1"/>
</dbReference>
<evidence type="ECO:0000313" key="2">
    <source>
        <dbReference type="Proteomes" id="UP000799772"/>
    </source>
</evidence>
<dbReference type="PANTHER" id="PTHR37474:SF1">
    <property type="entry name" value="2'-5' RNA LIGASE FAMILY PROTEIN"/>
    <property type="match status" value="1"/>
</dbReference>
<organism evidence="1 2">
    <name type="scientific">Rhizodiscina lignyota</name>
    <dbReference type="NCBI Taxonomy" id="1504668"/>
    <lineage>
        <taxon>Eukaryota</taxon>
        <taxon>Fungi</taxon>
        <taxon>Dikarya</taxon>
        <taxon>Ascomycota</taxon>
        <taxon>Pezizomycotina</taxon>
        <taxon>Dothideomycetes</taxon>
        <taxon>Pleosporomycetidae</taxon>
        <taxon>Aulographales</taxon>
        <taxon>Rhizodiscinaceae</taxon>
        <taxon>Rhizodiscina</taxon>
    </lineage>
</organism>
<feature type="non-terminal residue" evidence="1">
    <location>
        <position position="1"/>
    </location>
</feature>
<dbReference type="AlphaFoldDB" id="A0A9P4I3A0"/>
<dbReference type="PANTHER" id="PTHR37474">
    <property type="entry name" value="RNA LIGASE/CYCLIC NUCLEOTIDE PHOSPHODIESTERASE"/>
    <property type="match status" value="1"/>
</dbReference>
<proteinExistence type="predicted"/>
<dbReference type="InterPro" id="IPR009097">
    <property type="entry name" value="Cyclic_Pdiesterase"/>
</dbReference>
<dbReference type="Proteomes" id="UP000799772">
    <property type="component" value="Unassembled WGS sequence"/>
</dbReference>
<accession>A0A9P4I3A0</accession>
<dbReference type="EMBL" id="ML978147">
    <property type="protein sequence ID" value="KAF2092392.1"/>
    <property type="molecule type" value="Genomic_DNA"/>
</dbReference>